<keyword evidence="2" id="KW-1185">Reference proteome</keyword>
<evidence type="ECO:0000313" key="2">
    <source>
        <dbReference type="Proteomes" id="UP001165960"/>
    </source>
</evidence>
<gene>
    <name evidence="1" type="ORF">DSO57_1009361</name>
</gene>
<proteinExistence type="predicted"/>
<sequence>MHLDNTSCVGGVFDKLISCFKLMLPAYAFVNLTSKLVFGLSKMLNNPAHELLKIAQKTFRSGVFIGVFVGAYQYFTCRVHNLARYIKKPAFIHVLYALAPMLASILSVPLESPLRLQTLNIFLAPKSLSSFYSILHSRGRLPKIPNFEVGLFSLSTGLTMMCFKHNRKTMDPFLLATISHFIEADINVDKLMNLLGN</sequence>
<evidence type="ECO:0000313" key="1">
    <source>
        <dbReference type="EMBL" id="KAJ9078189.1"/>
    </source>
</evidence>
<accession>A0ACC2TTT6</accession>
<dbReference type="EMBL" id="QTSX02002159">
    <property type="protein sequence ID" value="KAJ9078189.1"/>
    <property type="molecule type" value="Genomic_DNA"/>
</dbReference>
<name>A0ACC2TTT6_9FUNG</name>
<reference evidence="1" key="1">
    <citation type="submission" date="2022-04" db="EMBL/GenBank/DDBJ databases">
        <title>Genome of the entomopathogenic fungus Entomophthora muscae.</title>
        <authorList>
            <person name="Elya C."/>
            <person name="Lovett B.R."/>
            <person name="Lee E."/>
            <person name="Macias A.M."/>
            <person name="Hajek A.E."/>
            <person name="De Bivort B.L."/>
            <person name="Kasson M.T."/>
            <person name="De Fine Licht H.H."/>
            <person name="Stajich J.E."/>
        </authorList>
    </citation>
    <scope>NUCLEOTIDE SEQUENCE</scope>
    <source>
        <strain evidence="1">Berkeley</strain>
    </source>
</reference>
<protein>
    <submittedName>
        <fullName evidence="1">Uncharacterized protein</fullName>
    </submittedName>
</protein>
<comment type="caution">
    <text evidence="1">The sequence shown here is derived from an EMBL/GenBank/DDBJ whole genome shotgun (WGS) entry which is preliminary data.</text>
</comment>
<dbReference type="Proteomes" id="UP001165960">
    <property type="component" value="Unassembled WGS sequence"/>
</dbReference>
<organism evidence="1 2">
    <name type="scientific">Entomophthora muscae</name>
    <dbReference type="NCBI Taxonomy" id="34485"/>
    <lineage>
        <taxon>Eukaryota</taxon>
        <taxon>Fungi</taxon>
        <taxon>Fungi incertae sedis</taxon>
        <taxon>Zoopagomycota</taxon>
        <taxon>Entomophthoromycotina</taxon>
        <taxon>Entomophthoromycetes</taxon>
        <taxon>Entomophthorales</taxon>
        <taxon>Entomophthoraceae</taxon>
        <taxon>Entomophthora</taxon>
    </lineage>
</organism>